<dbReference type="RefSeq" id="WP_307362659.1">
    <property type="nucleotide sequence ID" value="NZ_JAUSTB010000021.1"/>
</dbReference>
<dbReference type="EMBL" id="JAUSTB010000021">
    <property type="protein sequence ID" value="MDQ0147957.1"/>
    <property type="molecule type" value="Genomic_DNA"/>
</dbReference>
<keyword evidence="3" id="KW-1185">Reference proteome</keyword>
<evidence type="ECO:0000256" key="1">
    <source>
        <dbReference type="SAM" id="MobiDB-lite"/>
    </source>
</evidence>
<organism evidence="2 3">
    <name type="scientific">Pseudarthrobacter niigatensis</name>
    <dbReference type="NCBI Taxonomy" id="369935"/>
    <lineage>
        <taxon>Bacteria</taxon>
        <taxon>Bacillati</taxon>
        <taxon>Actinomycetota</taxon>
        <taxon>Actinomycetes</taxon>
        <taxon>Micrococcales</taxon>
        <taxon>Micrococcaceae</taxon>
        <taxon>Pseudarthrobacter</taxon>
    </lineage>
</organism>
<dbReference type="AlphaFoldDB" id="A0AAJ1WHC8"/>
<proteinExistence type="predicted"/>
<comment type="caution">
    <text evidence="2">The sequence shown here is derived from an EMBL/GenBank/DDBJ whole genome shotgun (WGS) entry which is preliminary data.</text>
</comment>
<feature type="compositionally biased region" description="Basic and acidic residues" evidence="1">
    <location>
        <begin position="47"/>
        <end position="89"/>
    </location>
</feature>
<evidence type="ECO:0000313" key="2">
    <source>
        <dbReference type="EMBL" id="MDQ0147957.1"/>
    </source>
</evidence>
<sequence>MGEQSRPVEPHGGQGTEDTRRNAKDEQGAGVPAEQSAKSRATYLDPRGSESTRELRDTARRRRDAEEKLQQHLMEAKDHVPNEFHEHPGHGYQGHGHAEHGHLGAGHADGPSAQEQPGHADPGSQHQETPPAGQRAGGDAHAGDSAAGEPGAEKR</sequence>
<name>A0AAJ1WHC8_9MICC</name>
<dbReference type="Proteomes" id="UP001239267">
    <property type="component" value="Unassembled WGS sequence"/>
</dbReference>
<protein>
    <submittedName>
        <fullName evidence="2">Uncharacterized protein</fullName>
    </submittedName>
</protein>
<evidence type="ECO:0000313" key="3">
    <source>
        <dbReference type="Proteomes" id="UP001239267"/>
    </source>
</evidence>
<reference evidence="2 3" key="1">
    <citation type="submission" date="2023-07" db="EMBL/GenBank/DDBJ databases">
        <title>Sorghum-associated microbial communities from plants grown in Nebraska, USA.</title>
        <authorList>
            <person name="Schachtman D."/>
        </authorList>
    </citation>
    <scope>NUCLEOTIDE SEQUENCE [LARGE SCALE GENOMIC DNA]</scope>
    <source>
        <strain evidence="2 3">DS1001</strain>
    </source>
</reference>
<feature type="compositionally biased region" description="Low complexity" evidence="1">
    <location>
        <begin position="137"/>
        <end position="148"/>
    </location>
</feature>
<feature type="region of interest" description="Disordered" evidence="1">
    <location>
        <begin position="1"/>
        <end position="155"/>
    </location>
</feature>
<accession>A0AAJ1WHC8</accession>
<gene>
    <name evidence="2" type="ORF">J2T23_003885</name>
</gene>
<feature type="compositionally biased region" description="Basic and acidic residues" evidence="1">
    <location>
        <begin position="17"/>
        <end position="27"/>
    </location>
</feature>